<reference evidence="1 2" key="1">
    <citation type="submission" date="2019-01" db="EMBL/GenBank/DDBJ databases">
        <title>Genomes sequencing and comparative genomics of infectious freshwater microsporidia, Cucumispora dikerogammari and Thelohania contejeani.</title>
        <authorList>
            <person name="Cormier A."/>
            <person name="Giraud I."/>
            <person name="Wattier R."/>
            <person name="Teixeira M."/>
            <person name="Grandjean F."/>
            <person name="Rigaud T."/>
            <person name="Cordaux R."/>
        </authorList>
    </citation>
    <scope>NUCLEOTIDE SEQUENCE [LARGE SCALE GENOMIC DNA]</scope>
    <source>
        <strain evidence="1">T1</strain>
        <tissue evidence="1">Spores</tissue>
    </source>
</reference>
<evidence type="ECO:0000313" key="2">
    <source>
        <dbReference type="Proteomes" id="UP001516464"/>
    </source>
</evidence>
<accession>A0ABQ7I0S3</accession>
<organism evidence="1 2">
    <name type="scientific">Astathelohania contejeani</name>
    <dbReference type="NCBI Taxonomy" id="164912"/>
    <lineage>
        <taxon>Eukaryota</taxon>
        <taxon>Fungi</taxon>
        <taxon>Fungi incertae sedis</taxon>
        <taxon>Microsporidia</taxon>
        <taxon>Astathelohaniidae</taxon>
        <taxon>Astathelohania</taxon>
    </lineage>
</organism>
<name>A0ABQ7I0S3_9MICR</name>
<protein>
    <recommendedName>
        <fullName evidence="3">Acetyl-CoA carboxylase beta subunit</fullName>
    </recommendedName>
</protein>
<evidence type="ECO:0008006" key="3">
    <source>
        <dbReference type="Google" id="ProtNLM"/>
    </source>
</evidence>
<comment type="caution">
    <text evidence="1">The sequence shown here is derived from an EMBL/GenBank/DDBJ whole genome shotgun (WGS) entry which is preliminary data.</text>
</comment>
<dbReference type="EMBL" id="SBIQ01000031">
    <property type="protein sequence ID" value="KAF7684056.1"/>
    <property type="molecule type" value="Genomic_DNA"/>
</dbReference>
<evidence type="ECO:0000313" key="1">
    <source>
        <dbReference type="EMBL" id="KAF7684056.1"/>
    </source>
</evidence>
<dbReference type="Proteomes" id="UP001516464">
    <property type="component" value="Unassembled WGS sequence"/>
</dbReference>
<keyword evidence="2" id="KW-1185">Reference proteome</keyword>
<proteinExistence type="predicted"/>
<gene>
    <name evidence="1" type="ORF">TCON_0739</name>
</gene>
<sequence>MKNKCYCNDKKDLNGIIRSKKIEIMEVTNFNEYEYPLDILITDNLHKSEDSLKYEELKFSSSGNTIENYSKHFNTDDHRDFYNESYNSYFLDEKLPGYISNNCANNMDVTLSDSSTSNDLLFSGNQIYKKRMI</sequence>